<gene>
    <name evidence="1" type="ORF">SAMN05216246_1311</name>
</gene>
<accession>A0ABY1IKT8</accession>
<name>A0ABY1IKT8_9ACTO</name>
<sequence length="152" mass="16493">MISVEQVEQVVVDTLESVPAGATHWSRAKTAAKSGLSASTVGRTWRAFGIQPHRAETFKPSNDPLFTEKVYDIVGLYLNPPEAAVVLCVDEKTQVQAPVRSQPAFPMAPGTPERRAHDYVRAGTTSLFAALRACQYVCVSGLGHRWGLIRSG</sequence>
<proteinExistence type="predicted"/>
<evidence type="ECO:0008006" key="3">
    <source>
        <dbReference type="Google" id="ProtNLM"/>
    </source>
</evidence>
<organism evidence="1 2">
    <name type="scientific">Actinomyces denticolens</name>
    <dbReference type="NCBI Taxonomy" id="52767"/>
    <lineage>
        <taxon>Bacteria</taxon>
        <taxon>Bacillati</taxon>
        <taxon>Actinomycetota</taxon>
        <taxon>Actinomycetes</taxon>
        <taxon>Actinomycetales</taxon>
        <taxon>Actinomycetaceae</taxon>
        <taxon>Actinomyces</taxon>
    </lineage>
</organism>
<dbReference type="Proteomes" id="UP000184390">
    <property type="component" value="Unassembled WGS sequence"/>
</dbReference>
<keyword evidence="2" id="KW-1185">Reference proteome</keyword>
<dbReference type="EMBL" id="FQYL01000031">
    <property type="protein sequence ID" value="SHJ32693.1"/>
    <property type="molecule type" value="Genomic_DNA"/>
</dbReference>
<comment type="caution">
    <text evidence="1">The sequence shown here is derived from an EMBL/GenBank/DDBJ whole genome shotgun (WGS) entry which is preliminary data.</text>
</comment>
<evidence type="ECO:0000313" key="1">
    <source>
        <dbReference type="EMBL" id="SHJ32693.1"/>
    </source>
</evidence>
<reference evidence="1 2" key="1">
    <citation type="submission" date="2016-11" db="EMBL/GenBank/DDBJ databases">
        <authorList>
            <person name="Varghese N."/>
            <person name="Submissions S."/>
        </authorList>
    </citation>
    <scope>NUCLEOTIDE SEQUENCE [LARGE SCALE GENOMIC DNA]</scope>
    <source>
        <strain evidence="1 2">PA</strain>
    </source>
</reference>
<protein>
    <recommendedName>
        <fullName evidence="3">Transposase</fullName>
    </recommendedName>
</protein>
<evidence type="ECO:0000313" key="2">
    <source>
        <dbReference type="Proteomes" id="UP000184390"/>
    </source>
</evidence>